<dbReference type="OrthoDB" id="1109163at2"/>
<evidence type="ECO:0000313" key="1">
    <source>
        <dbReference type="EMBL" id="SCQ19273.1"/>
    </source>
</evidence>
<sequence length="794" mass="92953">MHSKNKKSRSLRTGFHALRAGVMALLLGGFVQQTLGCIGDYAPDAEYCNVFSQELIKDPRYASFLLSYDSPFYESVDPQWKVRNANIEEWQKYLGLDYDQAYCLVMKTTRTDIQALTKGGQTTDPKLAFLTPDFMQRHKQALLYLAYAKYLEPYMHIIRQSESWNYYSEYSDLKEVSELDERKVVNVLIRSWNAETDKELKLRYGYQLVRFAHYNRKYDDALTLFDKYVETLDYKPEIYYYALSQKAGALYGLGRAQEAISEFIKVFTYSADLKESAYASVFLIHNNDYNERSQTDWDTERLLSSVQTDAERRSLYFMLGYKAFNNPLNELEKIVASDPDAIEAKVLMVRAVNAIEREVLADRYSYSLKTADKRYPLLSEKESANFLEASYKMSSGIVRLAHEKDFWNLTTAYLCFLRKDFAQARKHLAQVTAADATYARQKDIVAAHLYIAEQTQISPETERTLHAQYAQWLDRNNPSNRTFLNILANRYYLQKEYAKAFLIGNTLTSVRNNLQKPLLDELSAFHSKKNKNELETWLDENLRDDSFNLLYGTFFLREGNLEAAHRYFQAEKQARIHVSARIFGYNIREWYSGVEKDVMRSDYLADFPFIKERMSEKDVTDALLKLRKAGEKNDNEAAKANFLIGNFFYNVTTTGYFRHYLRFDTDNSYFSEKYSDYNEEKAGNSYMDNPEQTFYVIYGDAYYRNTTDLAGQYLQKALRQVKDDELKAQILFALAKNELERSYKKQDYFAGVKDLPVETVNYFNQLVQYKETAFYKDACTYCKYFDDYAILKLH</sequence>
<reference evidence="1 2" key="1">
    <citation type="submission" date="2016-09" db="EMBL/GenBank/DDBJ databases">
        <authorList>
            <person name="Capua I."/>
            <person name="De Benedictis P."/>
            <person name="Joannis T."/>
            <person name="Lombin L.H."/>
            <person name="Cattoli G."/>
        </authorList>
    </citation>
    <scope>NUCLEOTIDE SEQUENCE [LARGE SCALE GENOMIC DNA]</scope>
    <source>
        <strain evidence="1 2">UB20</strain>
    </source>
</reference>
<dbReference type="InterPro" id="IPR011990">
    <property type="entry name" value="TPR-like_helical_dom_sf"/>
</dbReference>
<dbReference type="RefSeq" id="WP_014224149.1">
    <property type="nucleotide sequence ID" value="NZ_CAUQHC010000031.1"/>
</dbReference>
<gene>
    <name evidence="1" type="ORF">TFUB20_00647</name>
</gene>
<dbReference type="Proteomes" id="UP000182057">
    <property type="component" value="Unassembled WGS sequence"/>
</dbReference>
<name>A0A1D3UGN9_TANFO</name>
<evidence type="ECO:0000313" key="2">
    <source>
        <dbReference type="Proteomes" id="UP000182057"/>
    </source>
</evidence>
<organism evidence="1 2">
    <name type="scientific">Tannerella forsythia</name>
    <name type="common">Bacteroides forsythus</name>
    <dbReference type="NCBI Taxonomy" id="28112"/>
    <lineage>
        <taxon>Bacteria</taxon>
        <taxon>Pseudomonadati</taxon>
        <taxon>Bacteroidota</taxon>
        <taxon>Bacteroidia</taxon>
        <taxon>Bacteroidales</taxon>
        <taxon>Tannerellaceae</taxon>
        <taxon>Tannerella</taxon>
    </lineage>
</organism>
<dbReference type="OMA" id="DCHDCDH"/>
<dbReference type="SUPFAM" id="SSF48452">
    <property type="entry name" value="TPR-like"/>
    <property type="match status" value="1"/>
</dbReference>
<dbReference type="GeneID" id="34758041"/>
<dbReference type="EMBL" id="FMMM01000023">
    <property type="protein sequence ID" value="SCQ19273.1"/>
    <property type="molecule type" value="Genomic_DNA"/>
</dbReference>
<dbReference type="AlphaFoldDB" id="A0A1D3UGN9"/>
<protein>
    <recommendedName>
        <fullName evidence="3">Tetratricopeptide repeat protein</fullName>
    </recommendedName>
</protein>
<evidence type="ECO:0008006" key="3">
    <source>
        <dbReference type="Google" id="ProtNLM"/>
    </source>
</evidence>
<proteinExistence type="predicted"/>
<accession>A0A1D3UGN9</accession>